<gene>
    <name evidence="1" type="ORF">SBF1_6120001</name>
</gene>
<dbReference type="Pfam" id="PF14386">
    <property type="entry name" value="DUF4417"/>
    <property type="match status" value="1"/>
</dbReference>
<proteinExistence type="predicted"/>
<dbReference type="Proteomes" id="UP000238916">
    <property type="component" value="Unassembled WGS sequence"/>
</dbReference>
<dbReference type="InterPro" id="IPR025530">
    <property type="entry name" value="DUF4417"/>
</dbReference>
<organism evidence="1 2">
    <name type="scientific">Candidatus Desulfosporosinus infrequens</name>
    <dbReference type="NCBI Taxonomy" id="2043169"/>
    <lineage>
        <taxon>Bacteria</taxon>
        <taxon>Bacillati</taxon>
        <taxon>Bacillota</taxon>
        <taxon>Clostridia</taxon>
        <taxon>Eubacteriales</taxon>
        <taxon>Desulfitobacteriaceae</taxon>
        <taxon>Desulfosporosinus</taxon>
    </lineage>
</organism>
<dbReference type="AlphaFoldDB" id="A0A2U3LLT3"/>
<accession>A0A2U3LLT3</accession>
<dbReference type="EMBL" id="OMOF01000571">
    <property type="protein sequence ID" value="SPF52838.1"/>
    <property type="molecule type" value="Genomic_DNA"/>
</dbReference>
<reference evidence="2" key="1">
    <citation type="submission" date="2018-02" db="EMBL/GenBank/DDBJ databases">
        <authorList>
            <person name="Hausmann B."/>
        </authorList>
    </citation>
    <scope>NUCLEOTIDE SEQUENCE [LARGE SCALE GENOMIC DNA]</scope>
    <source>
        <strain evidence="2">Peat soil MAG SbF1</strain>
    </source>
</reference>
<evidence type="ECO:0000313" key="1">
    <source>
        <dbReference type="EMBL" id="SPF52838.1"/>
    </source>
</evidence>
<name>A0A2U3LLT3_9FIRM</name>
<sequence length="182" mass="21027">MWAERQEYWDYYQQFDLVFTPNFSIYDNAPRLEQLVNFYRTTQCYAEMVDAGLPVVLDVAWGHQTDIDRWIDYINSVHPPSISMSLQGIGSVKSSKDWVMVAMGYALILKNIPEDIEVIFVGVGSKSRAKMARELTGRNDLHFMNTSAYMQSRYGRLWNGKKSDDSLTRDQIFKLSAEGMLL</sequence>
<protein>
    <submittedName>
        <fullName evidence="1">Uncharacterized protein</fullName>
    </submittedName>
</protein>
<evidence type="ECO:0000313" key="2">
    <source>
        <dbReference type="Proteomes" id="UP000238916"/>
    </source>
</evidence>